<dbReference type="Proteomes" id="UP000298327">
    <property type="component" value="Unassembled WGS sequence"/>
</dbReference>
<feature type="transmembrane region" description="Helical" evidence="1">
    <location>
        <begin position="239"/>
        <end position="262"/>
    </location>
</feature>
<keyword evidence="1" id="KW-1133">Transmembrane helix</keyword>
<organism evidence="2 3">
    <name type="scientific">Dentipellis fragilis</name>
    <dbReference type="NCBI Taxonomy" id="205917"/>
    <lineage>
        <taxon>Eukaryota</taxon>
        <taxon>Fungi</taxon>
        <taxon>Dikarya</taxon>
        <taxon>Basidiomycota</taxon>
        <taxon>Agaricomycotina</taxon>
        <taxon>Agaricomycetes</taxon>
        <taxon>Russulales</taxon>
        <taxon>Hericiaceae</taxon>
        <taxon>Dentipellis</taxon>
    </lineage>
</organism>
<evidence type="ECO:0000256" key="1">
    <source>
        <dbReference type="SAM" id="Phobius"/>
    </source>
</evidence>
<proteinExistence type="predicted"/>
<feature type="transmembrane region" description="Helical" evidence="1">
    <location>
        <begin position="20"/>
        <end position="43"/>
    </location>
</feature>
<feature type="transmembrane region" description="Helical" evidence="1">
    <location>
        <begin position="96"/>
        <end position="115"/>
    </location>
</feature>
<protein>
    <submittedName>
        <fullName evidence="2">Uncharacterized protein</fullName>
    </submittedName>
</protein>
<dbReference type="OrthoDB" id="3197626at2759"/>
<dbReference type="AlphaFoldDB" id="A0A4Y9ZES0"/>
<dbReference type="EMBL" id="SEOQ01000013">
    <property type="protein sequence ID" value="TFY72477.1"/>
    <property type="molecule type" value="Genomic_DNA"/>
</dbReference>
<evidence type="ECO:0000313" key="3">
    <source>
        <dbReference type="Proteomes" id="UP000298327"/>
    </source>
</evidence>
<keyword evidence="3" id="KW-1185">Reference proteome</keyword>
<reference evidence="2 3" key="1">
    <citation type="submission" date="2019-02" db="EMBL/GenBank/DDBJ databases">
        <title>Genome sequencing of the rare red list fungi Dentipellis fragilis.</title>
        <authorList>
            <person name="Buettner E."/>
            <person name="Kellner H."/>
        </authorList>
    </citation>
    <scope>NUCLEOTIDE SEQUENCE [LARGE SCALE GENOMIC DNA]</scope>
    <source>
        <strain evidence="2 3">DSM 105465</strain>
    </source>
</reference>
<sequence length="364" mass="40698">MVDWTNPLTEYQELLAFNKVVLSCFGLYVWELFVTVDFEWSIFTGRRSCQWHLVSHAITLRTKCDPVLTIYALAVPLRVCHSHVSDLSIFIDNGNAVFFFICRYCMLVSLIGLIISMSVKQQIDCAALYTFNAVVDSLSIITATTVLMIRTIVMWERDLIISTVLCTIGLAHWIVLWRAMFIINVAWESSVSTRIGPPPLLTIPLSDGLRLADSRTRCRKSSASYWRLRRLGLLFDEGLVFFLVAGLSNVVPAACSNVFGILNLNPVMNLITTIPASVVTAIAACRTVVQLPEVQADLFINVSSIVGDNTTVRHIHAQRRTIQHGAASKVRINTEMIVMEDCETRSKCSMNPSDILQGKVHDTL</sequence>
<comment type="caution">
    <text evidence="2">The sequence shown here is derived from an EMBL/GenBank/DDBJ whole genome shotgun (WGS) entry which is preliminary data.</text>
</comment>
<name>A0A4Y9ZES0_9AGAM</name>
<keyword evidence="1" id="KW-0812">Transmembrane</keyword>
<keyword evidence="1" id="KW-0472">Membrane</keyword>
<evidence type="ECO:0000313" key="2">
    <source>
        <dbReference type="EMBL" id="TFY72477.1"/>
    </source>
</evidence>
<accession>A0A4Y9ZES0</accession>
<feature type="transmembrane region" description="Helical" evidence="1">
    <location>
        <begin position="159"/>
        <end position="177"/>
    </location>
</feature>
<gene>
    <name evidence="2" type="ORF">EVG20_g511</name>
</gene>
<feature type="transmembrane region" description="Helical" evidence="1">
    <location>
        <begin position="127"/>
        <end position="153"/>
    </location>
</feature>